<evidence type="ECO:0000256" key="6">
    <source>
        <dbReference type="ARBA" id="ARBA00022989"/>
    </source>
</evidence>
<dbReference type="InterPro" id="IPR032805">
    <property type="entry name" value="Wax_synthase_dom"/>
</dbReference>
<dbReference type="GO" id="GO:0008374">
    <property type="term" value="F:O-acyltransferase activity"/>
    <property type="evidence" value="ECO:0007669"/>
    <property type="project" value="InterPro"/>
</dbReference>
<keyword evidence="8" id="KW-0012">Acyltransferase</keyword>
<comment type="similarity">
    <text evidence="3">Belongs to the wax synthase family.</text>
</comment>
<keyword evidence="5" id="KW-0812">Transmembrane</keyword>
<evidence type="ECO:0000256" key="3">
    <source>
        <dbReference type="ARBA" id="ARBA00007282"/>
    </source>
</evidence>
<reference evidence="11" key="1">
    <citation type="submission" date="2022-03" db="EMBL/GenBank/DDBJ databases">
        <title>A functionally conserved STORR gene fusion in Papaver species that diverged 16.8 million years ago.</title>
        <authorList>
            <person name="Catania T."/>
        </authorList>
    </citation>
    <scope>NUCLEOTIDE SEQUENCE</scope>
    <source>
        <strain evidence="11">S-191538</strain>
    </source>
</reference>
<dbReference type="PANTHER" id="PTHR31595">
    <property type="entry name" value="LONG-CHAIN-ALCOHOL O-FATTY-ACYLTRANSFERASE 3-RELATED"/>
    <property type="match status" value="1"/>
</dbReference>
<dbReference type="Pfam" id="PF13813">
    <property type="entry name" value="MBOAT_2"/>
    <property type="match status" value="1"/>
</dbReference>
<comment type="subcellular location">
    <subcellularLocation>
        <location evidence="1">Membrane</location>
        <topology evidence="1">Multi-pass membrane protein</topology>
    </subcellularLocation>
</comment>
<feature type="chain" id="PRO_5041201610" description="Wax synthase domain-containing protein" evidence="9">
    <location>
        <begin position="19"/>
        <end position="176"/>
    </location>
</feature>
<feature type="domain" description="Wax synthase" evidence="10">
    <location>
        <begin position="34"/>
        <end position="100"/>
    </location>
</feature>
<evidence type="ECO:0000256" key="7">
    <source>
        <dbReference type="ARBA" id="ARBA00023136"/>
    </source>
</evidence>
<dbReference type="EMBL" id="JAJJMA010152017">
    <property type="protein sequence ID" value="MCL7034979.1"/>
    <property type="molecule type" value="Genomic_DNA"/>
</dbReference>
<evidence type="ECO:0000256" key="1">
    <source>
        <dbReference type="ARBA" id="ARBA00004141"/>
    </source>
</evidence>
<evidence type="ECO:0000313" key="11">
    <source>
        <dbReference type="EMBL" id="MCL7034979.1"/>
    </source>
</evidence>
<organism evidence="11 12">
    <name type="scientific">Papaver nudicaule</name>
    <name type="common">Iceland poppy</name>
    <dbReference type="NCBI Taxonomy" id="74823"/>
    <lineage>
        <taxon>Eukaryota</taxon>
        <taxon>Viridiplantae</taxon>
        <taxon>Streptophyta</taxon>
        <taxon>Embryophyta</taxon>
        <taxon>Tracheophyta</taxon>
        <taxon>Spermatophyta</taxon>
        <taxon>Magnoliopsida</taxon>
        <taxon>Ranunculales</taxon>
        <taxon>Papaveraceae</taxon>
        <taxon>Papaveroideae</taxon>
        <taxon>Papaver</taxon>
    </lineage>
</organism>
<sequence>MIIFYCLHLYLDVEITLATSGAIGSTILGQDLAPQFDEPYLSNSLEEFWGRRWNLVVTSILRSTVYEPVCCISTPILGKKFGPLPGVFLTFVVSGLMHDKVVKKSTNNRWELNPWVSRVLTIGFLSSTAVWLLFPQIVRNEVDMKVLSEYDIMVEFCKNKLILLLGKPVRNPYAAQ</sequence>
<dbReference type="PANTHER" id="PTHR31595:SF57">
    <property type="entry name" value="OS04G0481900 PROTEIN"/>
    <property type="match status" value="1"/>
</dbReference>
<dbReference type="InterPro" id="IPR044851">
    <property type="entry name" value="Wax_synthase"/>
</dbReference>
<keyword evidence="12" id="KW-1185">Reference proteome</keyword>
<keyword evidence="7" id="KW-0472">Membrane</keyword>
<keyword evidence="9" id="KW-0732">Signal</keyword>
<dbReference type="GO" id="GO:0016020">
    <property type="term" value="C:membrane"/>
    <property type="evidence" value="ECO:0007669"/>
    <property type="project" value="UniProtKB-SubCell"/>
</dbReference>
<accession>A0AA41SFY2</accession>
<comment type="caution">
    <text evidence="11">The sequence shown here is derived from an EMBL/GenBank/DDBJ whole genome shotgun (WGS) entry which is preliminary data.</text>
</comment>
<keyword evidence="4" id="KW-0808">Transferase</keyword>
<feature type="signal peptide" evidence="9">
    <location>
        <begin position="1"/>
        <end position="18"/>
    </location>
</feature>
<dbReference type="Proteomes" id="UP001177140">
    <property type="component" value="Unassembled WGS sequence"/>
</dbReference>
<keyword evidence="6" id="KW-1133">Transmembrane helix</keyword>
<evidence type="ECO:0000256" key="5">
    <source>
        <dbReference type="ARBA" id="ARBA00022692"/>
    </source>
</evidence>
<protein>
    <recommendedName>
        <fullName evidence="10">Wax synthase domain-containing protein</fullName>
    </recommendedName>
</protein>
<comment type="pathway">
    <text evidence="2">Secondary metabolite biosynthesis.</text>
</comment>
<dbReference type="GO" id="GO:0006629">
    <property type="term" value="P:lipid metabolic process"/>
    <property type="evidence" value="ECO:0007669"/>
    <property type="project" value="InterPro"/>
</dbReference>
<evidence type="ECO:0000256" key="2">
    <source>
        <dbReference type="ARBA" id="ARBA00005179"/>
    </source>
</evidence>
<dbReference type="AlphaFoldDB" id="A0AA41SFY2"/>
<evidence type="ECO:0000256" key="9">
    <source>
        <dbReference type="SAM" id="SignalP"/>
    </source>
</evidence>
<gene>
    <name evidence="11" type="ORF">MKW94_014532</name>
</gene>
<proteinExistence type="inferred from homology"/>
<evidence type="ECO:0000256" key="8">
    <source>
        <dbReference type="ARBA" id="ARBA00023315"/>
    </source>
</evidence>
<evidence type="ECO:0000259" key="10">
    <source>
        <dbReference type="Pfam" id="PF13813"/>
    </source>
</evidence>
<name>A0AA41SFY2_PAPNU</name>
<evidence type="ECO:0000313" key="12">
    <source>
        <dbReference type="Proteomes" id="UP001177140"/>
    </source>
</evidence>
<evidence type="ECO:0000256" key="4">
    <source>
        <dbReference type="ARBA" id="ARBA00022679"/>
    </source>
</evidence>